<dbReference type="PANTHER" id="PTHR38731:SF1">
    <property type="entry name" value="FECR PROTEIN DOMAIN-CONTAINING PROTEIN"/>
    <property type="match status" value="1"/>
</dbReference>
<dbReference type="Pfam" id="PF04773">
    <property type="entry name" value="FecR"/>
    <property type="match status" value="1"/>
</dbReference>
<keyword evidence="4" id="KW-1185">Reference proteome</keyword>
<dbReference type="STRING" id="966.BTA35_0216170"/>
<evidence type="ECO:0000313" key="3">
    <source>
        <dbReference type="EMBL" id="OOV85914.1"/>
    </source>
</evidence>
<feature type="domain" description="FecR protein" evidence="2">
    <location>
        <begin position="92"/>
        <end position="177"/>
    </location>
</feature>
<dbReference type="AlphaFoldDB" id="A0A1T1H7S0"/>
<dbReference type="InterPro" id="IPR006860">
    <property type="entry name" value="FecR"/>
</dbReference>
<evidence type="ECO:0000256" key="1">
    <source>
        <dbReference type="SAM" id="MobiDB-lite"/>
    </source>
</evidence>
<gene>
    <name evidence="3" type="ORF">BTA35_0216170</name>
</gene>
<feature type="region of interest" description="Disordered" evidence="1">
    <location>
        <begin position="228"/>
        <end position="277"/>
    </location>
</feature>
<evidence type="ECO:0000313" key="4">
    <source>
        <dbReference type="Proteomes" id="UP000190064"/>
    </source>
</evidence>
<dbReference type="EMBL" id="MTSD02000011">
    <property type="protein sequence ID" value="OOV85914.1"/>
    <property type="molecule type" value="Genomic_DNA"/>
</dbReference>
<evidence type="ECO:0000259" key="2">
    <source>
        <dbReference type="Pfam" id="PF04773"/>
    </source>
</evidence>
<dbReference type="PANTHER" id="PTHR38731">
    <property type="entry name" value="LIPL45-RELATED LIPOPROTEIN-RELATED"/>
    <property type="match status" value="1"/>
</dbReference>
<protein>
    <recommendedName>
        <fullName evidence="2">FecR protein domain-containing protein</fullName>
    </recommendedName>
</protein>
<reference evidence="3" key="1">
    <citation type="submission" date="2017-02" db="EMBL/GenBank/DDBJ databases">
        <title>Draft Genome Sequence of the Salt Water Bacterium Oceanospirillum linum ATCC 11336.</title>
        <authorList>
            <person name="Trachtenberg A.M."/>
            <person name="Carney J.G."/>
            <person name="Linnane J.D."/>
            <person name="Rheaume B.A."/>
            <person name="Pitts N.L."/>
            <person name="Mykles D.L."/>
            <person name="Maclea K.S."/>
        </authorList>
    </citation>
    <scope>NUCLEOTIDE SEQUENCE [LARGE SCALE GENOMIC DNA]</scope>
    <source>
        <strain evidence="3">ATCC 11336</strain>
    </source>
</reference>
<name>A0A1T1H7S0_OCELI</name>
<proteinExistence type="predicted"/>
<comment type="caution">
    <text evidence="3">The sequence shown here is derived from an EMBL/GenBank/DDBJ whole genome shotgun (WGS) entry which is preliminary data.</text>
</comment>
<dbReference type="Proteomes" id="UP000190064">
    <property type="component" value="Unassembled WGS sequence"/>
</dbReference>
<accession>A0A1T1H7S0</accession>
<organism evidence="3 4">
    <name type="scientific">Oceanospirillum linum</name>
    <dbReference type="NCBI Taxonomy" id="966"/>
    <lineage>
        <taxon>Bacteria</taxon>
        <taxon>Pseudomonadati</taxon>
        <taxon>Pseudomonadota</taxon>
        <taxon>Gammaproteobacteria</taxon>
        <taxon>Oceanospirillales</taxon>
        <taxon>Oceanospirillaceae</taxon>
        <taxon>Oceanospirillum</taxon>
    </lineage>
</organism>
<sequence length="498" mass="52410">MNRFVSTAGKWHSASFNTWVLRAAFVLLLVLLLPLSVRAAEGSGQGESSGQGDGTGQKEKAGQLMFVHGTVVHEQEGKSKPARRGASVFQGDRLVTASASSVQLRFTDGGTLAVKPNSEITISEYTFTDNADASFQKTDIVRGGLRSITGAIGHRKPENVSFRTPVATIGIRGTIIRLLHFTEGTTDLPSGTRSGSYLMVEQGAAAATTTGTRVIRAGQALAMYSPDTPPEAFPADAAIFNTAPGGPGPDAPPGNGEQGEPRRGPANPVPGLGVGENHLQNPEVQEQQLKKEEEGDLDFVEAACREEGFISCADKEAKELAELQCRNEGFASCSAKEFHLLTEAACRAEGYTSCSAKEFHLLTEAACRAEGYTSCQAKEAFLLAESACQAEGYTSCQAKEESSAEETICQSAGYASCAEKELAEQIDSRCTLLGYDSCARILSGGENPIGSVTQKGLLFAGTAGSVLSFDGAETQWESFTDTSGEVVPVLVGLILIAA</sequence>
<dbReference type="RefSeq" id="WP_161489881.1">
    <property type="nucleotide sequence ID" value="NZ_MTSD02000011.1"/>
</dbReference>